<evidence type="ECO:0000256" key="5">
    <source>
        <dbReference type="ARBA" id="ARBA00022679"/>
    </source>
</evidence>
<keyword evidence="9" id="KW-1185">Reference proteome</keyword>
<dbReference type="UniPathway" id="UPA00275">
    <property type="reaction ID" value="UER00404"/>
</dbReference>
<evidence type="ECO:0000256" key="2">
    <source>
        <dbReference type="ARBA" id="ARBA00007424"/>
    </source>
</evidence>
<evidence type="ECO:0000313" key="8">
    <source>
        <dbReference type="EMBL" id="AHB48551.1"/>
    </source>
</evidence>
<evidence type="ECO:0000313" key="9">
    <source>
        <dbReference type="Proteomes" id="UP000018542"/>
    </source>
</evidence>
<keyword evidence="4 7" id="KW-0686">Riboflavin biosynthesis</keyword>
<dbReference type="InterPro" id="IPR002180">
    <property type="entry name" value="LS/RS"/>
</dbReference>
<dbReference type="KEGG" id="hni:W911_09360"/>
<dbReference type="HAMAP" id="MF_00178">
    <property type="entry name" value="Lumazine_synth"/>
    <property type="match status" value="1"/>
</dbReference>
<evidence type="ECO:0000256" key="1">
    <source>
        <dbReference type="ARBA" id="ARBA00004917"/>
    </source>
</evidence>
<dbReference type="PATRIC" id="fig|1029756.8.peg.1951"/>
<dbReference type="PANTHER" id="PTHR21058">
    <property type="entry name" value="6,7-DIMETHYL-8-RIBITYLLUMAZINE SYNTHASE DMRL SYNTHASE LUMAZINE SYNTHASE"/>
    <property type="match status" value="1"/>
</dbReference>
<organism evidence="8 9">
    <name type="scientific">Hyphomicrobium nitrativorans NL23</name>
    <dbReference type="NCBI Taxonomy" id="1029756"/>
    <lineage>
        <taxon>Bacteria</taxon>
        <taxon>Pseudomonadati</taxon>
        <taxon>Pseudomonadota</taxon>
        <taxon>Alphaproteobacteria</taxon>
        <taxon>Hyphomicrobiales</taxon>
        <taxon>Hyphomicrobiaceae</taxon>
        <taxon>Hyphomicrobium</taxon>
    </lineage>
</organism>
<dbReference type="GO" id="GO:0009231">
    <property type="term" value="P:riboflavin biosynthetic process"/>
    <property type="evidence" value="ECO:0007669"/>
    <property type="project" value="UniProtKB-UniRule"/>
</dbReference>
<dbReference type="SUPFAM" id="SSF52121">
    <property type="entry name" value="Lumazine synthase"/>
    <property type="match status" value="1"/>
</dbReference>
<dbReference type="InterPro" id="IPR036467">
    <property type="entry name" value="LS/RS_sf"/>
</dbReference>
<comment type="similarity">
    <text evidence="2 7">Belongs to the DMRL synthase family.</text>
</comment>
<evidence type="ECO:0000256" key="6">
    <source>
        <dbReference type="ARBA" id="ARBA00048785"/>
    </source>
</evidence>
<comment type="function">
    <text evidence="7">Catalyzes the formation of 6,7-dimethyl-8-ribityllumazine by condensation of 5-amino-6-(D-ribitylamino)uracil with 3,4-dihydroxy-2-butanone 4-phosphate. This is the penultimate step in the biosynthesis of riboflavin.</text>
</comment>
<dbReference type="InterPro" id="IPR034964">
    <property type="entry name" value="LS"/>
</dbReference>
<feature type="binding site" evidence="7">
    <location>
        <begin position="97"/>
        <end position="98"/>
    </location>
    <ligand>
        <name>(2S)-2-hydroxy-3-oxobutyl phosphate</name>
        <dbReference type="ChEBI" id="CHEBI:58830"/>
    </ligand>
</feature>
<feature type="binding site" evidence="7">
    <location>
        <begin position="60"/>
        <end position="62"/>
    </location>
    <ligand>
        <name>5-amino-6-(D-ribitylamino)uracil</name>
        <dbReference type="ChEBI" id="CHEBI:15934"/>
    </ligand>
</feature>
<dbReference type="RefSeq" id="WP_023787240.1">
    <property type="nucleotide sequence ID" value="NC_022997.1"/>
</dbReference>
<feature type="active site" description="Proton donor" evidence="7">
    <location>
        <position position="100"/>
    </location>
</feature>
<evidence type="ECO:0000256" key="4">
    <source>
        <dbReference type="ARBA" id="ARBA00022619"/>
    </source>
</evidence>
<dbReference type="CDD" id="cd09209">
    <property type="entry name" value="Lumazine_synthase-I"/>
    <property type="match status" value="1"/>
</dbReference>
<feature type="binding site" evidence="7">
    <location>
        <position position="29"/>
    </location>
    <ligand>
        <name>5-amino-6-(D-ribitylamino)uracil</name>
        <dbReference type="ChEBI" id="CHEBI:15934"/>
    </ligand>
</feature>
<dbReference type="Proteomes" id="UP000018542">
    <property type="component" value="Chromosome"/>
</dbReference>
<dbReference type="Gene3D" id="3.40.50.960">
    <property type="entry name" value="Lumazine/riboflavin synthase"/>
    <property type="match status" value="1"/>
</dbReference>
<comment type="pathway">
    <text evidence="1 7">Cofactor biosynthesis; riboflavin biosynthesis; riboflavin from 2-hydroxy-3-oxobutyl phosphate and 5-amino-6-(D-ribitylamino)uracil: step 1/2.</text>
</comment>
<dbReference type="PANTHER" id="PTHR21058:SF0">
    <property type="entry name" value="6,7-DIMETHYL-8-RIBITYLLUMAZINE SYNTHASE"/>
    <property type="match status" value="1"/>
</dbReference>
<dbReference type="OrthoDB" id="9809709at2"/>
<dbReference type="GO" id="GO:0009349">
    <property type="term" value="C:riboflavin synthase complex"/>
    <property type="evidence" value="ECO:0007669"/>
    <property type="project" value="UniProtKB-UniRule"/>
</dbReference>
<dbReference type="STRING" id="1029756.W911_09360"/>
<evidence type="ECO:0000256" key="3">
    <source>
        <dbReference type="ARBA" id="ARBA00012664"/>
    </source>
</evidence>
<dbReference type="AlphaFoldDB" id="V5SCD8"/>
<dbReference type="GO" id="GO:0000906">
    <property type="term" value="F:6,7-dimethyl-8-ribityllumazine synthase activity"/>
    <property type="evidence" value="ECO:0007669"/>
    <property type="project" value="UniProtKB-UniRule"/>
</dbReference>
<name>V5SCD8_9HYPH</name>
<dbReference type="HOGENOM" id="CLU_089358_1_2_5"/>
<proteinExistence type="inferred from homology"/>
<comment type="catalytic activity">
    <reaction evidence="6 7">
        <text>(2S)-2-hydroxy-3-oxobutyl phosphate + 5-amino-6-(D-ribitylamino)uracil = 6,7-dimethyl-8-(1-D-ribityl)lumazine + phosphate + 2 H2O + H(+)</text>
        <dbReference type="Rhea" id="RHEA:26152"/>
        <dbReference type="ChEBI" id="CHEBI:15377"/>
        <dbReference type="ChEBI" id="CHEBI:15378"/>
        <dbReference type="ChEBI" id="CHEBI:15934"/>
        <dbReference type="ChEBI" id="CHEBI:43474"/>
        <dbReference type="ChEBI" id="CHEBI:58201"/>
        <dbReference type="ChEBI" id="CHEBI:58830"/>
        <dbReference type="EC" id="2.5.1.78"/>
    </reaction>
</comment>
<dbReference type="EMBL" id="CP006912">
    <property type="protein sequence ID" value="AHB48551.1"/>
    <property type="molecule type" value="Genomic_DNA"/>
</dbReference>
<reference evidence="8 9" key="1">
    <citation type="journal article" date="2014" name="Genome Announc.">
        <title>Complete Genome Sequence of Hyphomicrobium nitrativorans Strain NL23, a Denitrifying Bacterium Isolated from Biofilm of a Methanol-Fed Denitrification System Treating Seawater at the Montreal Biodome.</title>
        <authorList>
            <person name="Martineau C."/>
            <person name="Villeneuve C."/>
            <person name="Mauffrey F."/>
            <person name="Villemur R."/>
        </authorList>
    </citation>
    <scope>NUCLEOTIDE SEQUENCE [LARGE SCALE GENOMIC DNA]</scope>
    <source>
        <strain evidence="8">NL23</strain>
    </source>
</reference>
<feature type="binding site" evidence="7">
    <location>
        <position position="125"/>
    </location>
    <ligand>
        <name>5-amino-6-(D-ribitylamino)uracil</name>
        <dbReference type="ChEBI" id="CHEBI:15934"/>
    </ligand>
</feature>
<keyword evidence="5 7" id="KW-0808">Transferase</keyword>
<feature type="binding site" evidence="7">
    <location>
        <position position="139"/>
    </location>
    <ligand>
        <name>(2S)-2-hydroxy-3-oxobutyl phosphate</name>
        <dbReference type="ChEBI" id="CHEBI:58830"/>
    </ligand>
</feature>
<dbReference type="Pfam" id="PF00885">
    <property type="entry name" value="DMRL_synthase"/>
    <property type="match status" value="1"/>
</dbReference>
<dbReference type="NCBIfam" id="TIGR00114">
    <property type="entry name" value="lumazine-synth"/>
    <property type="match status" value="1"/>
</dbReference>
<dbReference type="GO" id="GO:0005829">
    <property type="term" value="C:cytosol"/>
    <property type="evidence" value="ECO:0007669"/>
    <property type="project" value="TreeGrafter"/>
</dbReference>
<gene>
    <name evidence="7" type="primary">ribH</name>
    <name evidence="8" type="ORF">W911_09360</name>
</gene>
<accession>V5SCD8</accession>
<evidence type="ECO:0000256" key="7">
    <source>
        <dbReference type="HAMAP-Rule" id="MF_00178"/>
    </source>
</evidence>
<feature type="binding site" evidence="7">
    <location>
        <begin position="92"/>
        <end position="94"/>
    </location>
    <ligand>
        <name>5-amino-6-(D-ribitylamino)uracil</name>
        <dbReference type="ChEBI" id="CHEBI:15934"/>
    </ligand>
</feature>
<protein>
    <recommendedName>
        <fullName evidence="3 7">6,7-dimethyl-8-ribityllumazine synthase</fullName>
        <shortName evidence="7">DMRL synthase</shortName>
        <shortName evidence="7">LS</shortName>
        <shortName evidence="7">Lumazine synthase</shortName>
        <ecNumber evidence="3 7">2.5.1.78</ecNumber>
    </recommendedName>
</protein>
<sequence length="170" mass="18031">MKKDDQHPRVEMQLHSGASQRVLIIEAPYYTAVTNALIEGATAVLDAHGVPYDRIPVPGALEIPQVLAKALDAGLFGDDDPGRYGGAIALGCVIRGETSHYDIVVNNTNHWLMETAIRYSIPLGNGVLTVDTEAQALARAEGGANGKGGDAARACLRLMHLERQFGGDAS</sequence>
<dbReference type="EC" id="2.5.1.78" evidence="3 7"/>